<dbReference type="GO" id="GO:1902742">
    <property type="term" value="P:apoptotic process involved in development"/>
    <property type="evidence" value="ECO:0007669"/>
    <property type="project" value="TreeGrafter"/>
</dbReference>
<comment type="caution">
    <text evidence="8">The sequence shown here is derived from an EMBL/GenBank/DDBJ whole genome shotgun (WGS) entry which is preliminary data.</text>
</comment>
<feature type="transmembrane region" description="Helical" evidence="7">
    <location>
        <begin position="347"/>
        <end position="364"/>
    </location>
</feature>
<proteinExistence type="inferred from homology"/>
<evidence type="ECO:0000256" key="3">
    <source>
        <dbReference type="ARBA" id="ARBA00022475"/>
    </source>
</evidence>
<dbReference type="Proteomes" id="UP000827092">
    <property type="component" value="Unassembled WGS sequence"/>
</dbReference>
<protein>
    <recommendedName>
        <fullName evidence="7">XK-related protein</fullName>
    </recommendedName>
</protein>
<comment type="subcellular location">
    <subcellularLocation>
        <location evidence="1">Cell membrane</location>
        <topology evidence="1">Multi-pass membrane protein</topology>
    </subcellularLocation>
    <subcellularLocation>
        <location evidence="7">Membrane</location>
        <topology evidence="7">Multi-pass membrane protein</topology>
    </subcellularLocation>
</comment>
<dbReference type="AlphaFoldDB" id="A0AAV6U8H8"/>
<evidence type="ECO:0000313" key="8">
    <source>
        <dbReference type="EMBL" id="KAG8180148.1"/>
    </source>
</evidence>
<name>A0AAV6U8H8_9ARAC</name>
<sequence>MRRKGKGLTSNFQYFLTVSINLPKMENHKKNGTSLHKDSEQEEITGKTKVLVHQDALDIDDCILKRELACGDRPHILSDTKSSKRRTSQLVEPDDIITPLSEESSPTIAGKKWEDKPSMELYDSDEESCVSRIFPCCGDLIDPRSVTIGRTLGLLLNFLFYLGNLATDATVCYFLFLHGNMLWFILVAVFTIIPTVALNIISYHLSISKMVVKRSIWNQSESLVVSIMVALLHLSQFGIIARYLGYIFLHELEYLWVIFCPNEKRKDYDHRSGKYVELPYLPYLFMVEAMLQCLPQLLVQIYILIKGEGILSQDINHLLVISITVSLLNLTRLLTVCKHTQKNFTTSWSGLFFMFLWYLFTNISRVISFTLFMTKFLLGFLMLCLFHWAIMSIWAVSVLTPSVPCFTLNGLRKNCGKYFRGFLCGVMYLLCFMELKIDDDSEPPNVPSRYLYIFFYSVIFLENTVVIVLWFVYSSNLWYSVPAIVLTFVSYALGVGFMYIYYRYFHKNVMNHAERWKCILLFPSRNRVV</sequence>
<organism evidence="8 9">
    <name type="scientific">Oedothorax gibbosus</name>
    <dbReference type="NCBI Taxonomy" id="931172"/>
    <lineage>
        <taxon>Eukaryota</taxon>
        <taxon>Metazoa</taxon>
        <taxon>Ecdysozoa</taxon>
        <taxon>Arthropoda</taxon>
        <taxon>Chelicerata</taxon>
        <taxon>Arachnida</taxon>
        <taxon>Araneae</taxon>
        <taxon>Araneomorphae</taxon>
        <taxon>Entelegynae</taxon>
        <taxon>Araneoidea</taxon>
        <taxon>Linyphiidae</taxon>
        <taxon>Erigoninae</taxon>
        <taxon>Oedothorax</taxon>
    </lineage>
</organism>
<feature type="transmembrane region" description="Helical" evidence="7">
    <location>
        <begin position="182"/>
        <end position="202"/>
    </location>
</feature>
<feature type="transmembrane region" description="Helical" evidence="7">
    <location>
        <begin position="479"/>
        <end position="502"/>
    </location>
</feature>
<evidence type="ECO:0000256" key="5">
    <source>
        <dbReference type="ARBA" id="ARBA00022989"/>
    </source>
</evidence>
<feature type="transmembrane region" description="Helical" evidence="7">
    <location>
        <begin position="418"/>
        <end position="437"/>
    </location>
</feature>
<dbReference type="PANTHER" id="PTHR16024:SF10">
    <property type="entry name" value="XK-RELATED PROTEIN"/>
    <property type="match status" value="1"/>
</dbReference>
<dbReference type="PANTHER" id="PTHR16024">
    <property type="entry name" value="XK-RELATED PROTEIN"/>
    <property type="match status" value="1"/>
</dbReference>
<dbReference type="Pfam" id="PF09815">
    <property type="entry name" value="XK-related"/>
    <property type="match status" value="1"/>
</dbReference>
<dbReference type="InterPro" id="IPR018629">
    <property type="entry name" value="XK-rel"/>
</dbReference>
<accession>A0AAV6U8H8</accession>
<dbReference type="EMBL" id="JAFNEN010000581">
    <property type="protein sequence ID" value="KAG8180148.1"/>
    <property type="molecule type" value="Genomic_DNA"/>
</dbReference>
<feature type="transmembrane region" description="Helical" evidence="7">
    <location>
        <begin position="376"/>
        <end position="398"/>
    </location>
</feature>
<feature type="transmembrane region" description="Helical" evidence="7">
    <location>
        <begin position="317"/>
        <end position="335"/>
    </location>
</feature>
<keyword evidence="3" id="KW-1003">Cell membrane</keyword>
<dbReference type="GO" id="GO:0043652">
    <property type="term" value="P:engulfment of apoptotic cell"/>
    <property type="evidence" value="ECO:0007669"/>
    <property type="project" value="TreeGrafter"/>
</dbReference>
<dbReference type="InterPro" id="IPR050895">
    <property type="entry name" value="XK-related_scramblase"/>
</dbReference>
<evidence type="ECO:0000256" key="1">
    <source>
        <dbReference type="ARBA" id="ARBA00004651"/>
    </source>
</evidence>
<gene>
    <name evidence="8" type="ORF">JTE90_023357</name>
</gene>
<keyword evidence="9" id="KW-1185">Reference proteome</keyword>
<keyword evidence="5 7" id="KW-1133">Transmembrane helix</keyword>
<evidence type="ECO:0000256" key="6">
    <source>
        <dbReference type="ARBA" id="ARBA00023136"/>
    </source>
</evidence>
<feature type="transmembrane region" description="Helical" evidence="7">
    <location>
        <begin position="449"/>
        <end position="473"/>
    </location>
</feature>
<keyword evidence="4 7" id="KW-0812">Transmembrane</keyword>
<evidence type="ECO:0000256" key="4">
    <source>
        <dbReference type="ARBA" id="ARBA00022692"/>
    </source>
</evidence>
<reference evidence="8 9" key="1">
    <citation type="journal article" date="2022" name="Nat. Ecol. Evol.">
        <title>A masculinizing supergene underlies an exaggerated male reproductive morph in a spider.</title>
        <authorList>
            <person name="Hendrickx F."/>
            <person name="De Corte Z."/>
            <person name="Sonet G."/>
            <person name="Van Belleghem S.M."/>
            <person name="Kostlbacher S."/>
            <person name="Vangestel C."/>
        </authorList>
    </citation>
    <scope>NUCLEOTIDE SEQUENCE [LARGE SCALE GENOMIC DNA]</scope>
    <source>
        <strain evidence="8">W744_W776</strain>
    </source>
</reference>
<feature type="transmembrane region" description="Helical" evidence="7">
    <location>
        <begin position="223"/>
        <end position="249"/>
    </location>
</feature>
<feature type="transmembrane region" description="Helical" evidence="7">
    <location>
        <begin position="154"/>
        <end position="176"/>
    </location>
</feature>
<evidence type="ECO:0000256" key="7">
    <source>
        <dbReference type="RuleBase" id="RU910716"/>
    </source>
</evidence>
<evidence type="ECO:0000256" key="2">
    <source>
        <dbReference type="ARBA" id="ARBA00008789"/>
    </source>
</evidence>
<feature type="transmembrane region" description="Helical" evidence="7">
    <location>
        <begin position="280"/>
        <end position="305"/>
    </location>
</feature>
<keyword evidence="6 7" id="KW-0472">Membrane</keyword>
<dbReference type="GO" id="GO:0070782">
    <property type="term" value="P:phosphatidylserine exposure on apoptotic cell surface"/>
    <property type="evidence" value="ECO:0007669"/>
    <property type="project" value="TreeGrafter"/>
</dbReference>
<dbReference type="GO" id="GO:0005886">
    <property type="term" value="C:plasma membrane"/>
    <property type="evidence" value="ECO:0007669"/>
    <property type="project" value="UniProtKB-SubCell"/>
</dbReference>
<comment type="similarity">
    <text evidence="2 7">Belongs to the XK family.</text>
</comment>
<evidence type="ECO:0000313" key="9">
    <source>
        <dbReference type="Proteomes" id="UP000827092"/>
    </source>
</evidence>